<protein>
    <submittedName>
        <fullName evidence="1">Uncharacterized protein</fullName>
    </submittedName>
</protein>
<organism evidence="1 2">
    <name type="scientific">Purpureocillium lilacinum</name>
    <name type="common">Paecilomyces lilacinus</name>
    <dbReference type="NCBI Taxonomy" id="33203"/>
    <lineage>
        <taxon>Eukaryota</taxon>
        <taxon>Fungi</taxon>
        <taxon>Dikarya</taxon>
        <taxon>Ascomycota</taxon>
        <taxon>Pezizomycotina</taxon>
        <taxon>Sordariomycetes</taxon>
        <taxon>Hypocreomycetidae</taxon>
        <taxon>Hypocreales</taxon>
        <taxon>Ophiocordycipitaceae</taxon>
        <taxon>Purpureocillium</taxon>
    </lineage>
</organism>
<comment type="caution">
    <text evidence="1">The sequence shown here is derived from an EMBL/GenBank/DDBJ whole genome shotgun (WGS) entry which is preliminary data.</text>
</comment>
<accession>A0ABR0C0T6</accession>
<gene>
    <name evidence="1" type="ORF">Purlil1_6097</name>
</gene>
<reference evidence="1 2" key="1">
    <citation type="journal article" date="2024" name="Microbiol. Resour. Announc.">
        <title>Genome annotations for the ascomycete fungi Trichoderma harzianum, Trichoderma aggressivum, and Purpureocillium lilacinum.</title>
        <authorList>
            <person name="Beijen E.P.W."/>
            <person name="Ohm R.A."/>
        </authorList>
    </citation>
    <scope>NUCLEOTIDE SEQUENCE [LARGE SCALE GENOMIC DNA]</scope>
    <source>
        <strain evidence="1 2">CBS 150709</strain>
    </source>
</reference>
<name>A0ABR0C0T6_PURLI</name>
<evidence type="ECO:0000313" key="1">
    <source>
        <dbReference type="EMBL" id="KAK4089528.1"/>
    </source>
</evidence>
<keyword evidence="2" id="KW-1185">Reference proteome</keyword>
<dbReference type="EMBL" id="JAWRVI010000019">
    <property type="protein sequence ID" value="KAK4089528.1"/>
    <property type="molecule type" value="Genomic_DNA"/>
</dbReference>
<proteinExistence type="predicted"/>
<sequence length="139" mass="15742">MCSLAMSDTCSSKHPEELFTPGWHDVAQTPVVDGKYYDRGTGEIRTATDHQEYSGPPAVDIIIYSIHEGTTECCYRAARPFPLRTLLCHIVQVIQERKLEIDSLFAAPYAIRIILAHDLTREEFSEVTNAMVNGIWDRK</sequence>
<evidence type="ECO:0000313" key="2">
    <source>
        <dbReference type="Proteomes" id="UP001287286"/>
    </source>
</evidence>
<dbReference type="Proteomes" id="UP001287286">
    <property type="component" value="Unassembled WGS sequence"/>
</dbReference>